<feature type="non-terminal residue" evidence="2">
    <location>
        <position position="1"/>
    </location>
</feature>
<dbReference type="Proteomes" id="UP001152797">
    <property type="component" value="Unassembled WGS sequence"/>
</dbReference>
<dbReference type="EMBL" id="CAMXCT020000867">
    <property type="protein sequence ID" value="CAL1137533.1"/>
    <property type="molecule type" value="Genomic_DNA"/>
</dbReference>
<evidence type="ECO:0000313" key="4">
    <source>
        <dbReference type="Proteomes" id="UP001152797"/>
    </source>
</evidence>
<dbReference type="AlphaFoldDB" id="A0A9P1C4U8"/>
<dbReference type="EMBL" id="CAMXCT010000867">
    <property type="protein sequence ID" value="CAI3984158.1"/>
    <property type="molecule type" value="Genomic_DNA"/>
</dbReference>
<organism evidence="2">
    <name type="scientific">Cladocopium goreaui</name>
    <dbReference type="NCBI Taxonomy" id="2562237"/>
    <lineage>
        <taxon>Eukaryota</taxon>
        <taxon>Sar</taxon>
        <taxon>Alveolata</taxon>
        <taxon>Dinophyceae</taxon>
        <taxon>Suessiales</taxon>
        <taxon>Symbiodiniaceae</taxon>
        <taxon>Cladocopium</taxon>
    </lineage>
</organism>
<reference evidence="2" key="1">
    <citation type="submission" date="2022-10" db="EMBL/GenBank/DDBJ databases">
        <authorList>
            <person name="Chen Y."/>
            <person name="Dougan E. K."/>
            <person name="Chan C."/>
            <person name="Rhodes N."/>
            <person name="Thang M."/>
        </authorList>
    </citation>
    <scope>NUCLEOTIDE SEQUENCE</scope>
</reference>
<feature type="compositionally biased region" description="Basic and acidic residues" evidence="1">
    <location>
        <begin position="163"/>
        <end position="172"/>
    </location>
</feature>
<protein>
    <submittedName>
        <fullName evidence="2">Uncharacterized protein</fullName>
    </submittedName>
</protein>
<feature type="region of interest" description="Disordered" evidence="1">
    <location>
        <begin position="135"/>
        <end position="185"/>
    </location>
</feature>
<gene>
    <name evidence="2" type="ORF">C1SCF055_LOCUS11708</name>
</gene>
<evidence type="ECO:0000313" key="3">
    <source>
        <dbReference type="EMBL" id="CAL4771470.1"/>
    </source>
</evidence>
<name>A0A9P1C4U8_9DINO</name>
<keyword evidence="4" id="KW-1185">Reference proteome</keyword>
<feature type="compositionally biased region" description="Polar residues" evidence="1">
    <location>
        <begin position="135"/>
        <end position="146"/>
    </location>
</feature>
<comment type="caution">
    <text evidence="2">The sequence shown here is derived from an EMBL/GenBank/DDBJ whole genome shotgun (WGS) entry which is preliminary data.</text>
</comment>
<evidence type="ECO:0000313" key="2">
    <source>
        <dbReference type="EMBL" id="CAI3984158.1"/>
    </source>
</evidence>
<sequence length="185" mass="20422">MHDRVRVDKKAWRNFMPGAKTAASDVAMQQFLCLGDSSSSRIETVEEETTLLPMAVFAKIGDVAIPCDHPDGLETVVLDCDQTVAASGTEVVFPLRSSLRKHGAKQQNCLEEWSRRHEQLRKEAFLRMQTLLQSRRQPPQGATFNNIPGCYKSSSDDLCDSSSEDHAMKDVGETGGTPDVHSGSR</sequence>
<accession>A0A9P1C4U8</accession>
<reference evidence="3 4" key="2">
    <citation type="submission" date="2024-05" db="EMBL/GenBank/DDBJ databases">
        <authorList>
            <person name="Chen Y."/>
            <person name="Shah S."/>
            <person name="Dougan E. K."/>
            <person name="Thang M."/>
            <person name="Chan C."/>
        </authorList>
    </citation>
    <scope>NUCLEOTIDE SEQUENCE [LARGE SCALE GENOMIC DNA]</scope>
</reference>
<proteinExistence type="predicted"/>
<dbReference type="EMBL" id="CAMXCT030000867">
    <property type="protein sequence ID" value="CAL4771470.1"/>
    <property type="molecule type" value="Genomic_DNA"/>
</dbReference>
<evidence type="ECO:0000256" key="1">
    <source>
        <dbReference type="SAM" id="MobiDB-lite"/>
    </source>
</evidence>